<dbReference type="STRING" id="1220535.IMCC14465_12140"/>
<dbReference type="PATRIC" id="fig|1220535.3.peg.1208"/>
<evidence type="ECO:0000313" key="3">
    <source>
        <dbReference type="EMBL" id="EJW21418.1"/>
    </source>
</evidence>
<feature type="domain" description="Cell wall hydrolase SleB" evidence="2">
    <location>
        <begin position="115"/>
        <end position="229"/>
    </location>
</feature>
<keyword evidence="1" id="KW-0472">Membrane</keyword>
<dbReference type="InterPro" id="IPR011105">
    <property type="entry name" value="Cell_wall_hydrolase_SleB"/>
</dbReference>
<evidence type="ECO:0000259" key="2">
    <source>
        <dbReference type="Pfam" id="PF07486"/>
    </source>
</evidence>
<evidence type="ECO:0000313" key="4">
    <source>
        <dbReference type="Proteomes" id="UP000004836"/>
    </source>
</evidence>
<dbReference type="Pfam" id="PF07486">
    <property type="entry name" value="Hydrolase_2"/>
    <property type="match status" value="1"/>
</dbReference>
<name>J9DH33_9PROT</name>
<evidence type="ECO:0000256" key="1">
    <source>
        <dbReference type="SAM" id="Phobius"/>
    </source>
</evidence>
<keyword evidence="4" id="KW-1185">Reference proteome</keyword>
<keyword evidence="1" id="KW-0812">Transmembrane</keyword>
<reference evidence="3 4" key="1">
    <citation type="journal article" date="2012" name="J. Bacteriol.">
        <title>Genome Sequence of Strain IMCC14465, Isolated from the East Sea, Belonging to the PS1 Clade of Alphaproteobacteria.</title>
        <authorList>
            <person name="Yang S.J."/>
            <person name="Kang I."/>
            <person name="Cho J.C."/>
        </authorList>
    </citation>
    <scope>NUCLEOTIDE SEQUENCE [LARGE SCALE GENOMIC DNA]</scope>
    <source>
        <strain evidence="3 4">IMCC14465</strain>
    </source>
</reference>
<gene>
    <name evidence="3" type="ORF">IMCC14465_12140</name>
</gene>
<sequence length="248" mass="28235">MLALIQWLELDRYLYRSRWRLFGHVCLAMIIANVGLVGYRIYLAVSPDMTVMTGSDYEIARVATVPLYLPENIDGKIRMARVESLYDTASDNPNHETLEEAQHCLAQAIYFEARGEPVEGWEAVGQVVINRVRDKRYPGQICDVVFQGEYRRHRCQFSFACDGVSDRPYDKDAWQAVYNLSGKLLTRGIASQTVSPIVGTATHYHADYVVPHWSSSLTPIRKIGRHIFYREEPGGVAPKPRKRPDLSS</sequence>
<dbReference type="AlphaFoldDB" id="J9DH33"/>
<dbReference type="eggNOG" id="COG3773">
    <property type="taxonomic scope" value="Bacteria"/>
</dbReference>
<dbReference type="Gene3D" id="1.10.10.2520">
    <property type="entry name" value="Cell wall hydrolase SleB, domain 1"/>
    <property type="match status" value="1"/>
</dbReference>
<keyword evidence="1" id="KW-1133">Transmembrane helix</keyword>
<comment type="caution">
    <text evidence="3">The sequence shown here is derived from an EMBL/GenBank/DDBJ whole genome shotgun (WGS) entry which is preliminary data.</text>
</comment>
<dbReference type="EMBL" id="ALYF01000003">
    <property type="protein sequence ID" value="EJW21418.1"/>
    <property type="molecule type" value="Genomic_DNA"/>
</dbReference>
<dbReference type="GO" id="GO:0016787">
    <property type="term" value="F:hydrolase activity"/>
    <property type="evidence" value="ECO:0007669"/>
    <property type="project" value="InterPro"/>
</dbReference>
<organism evidence="3 4">
    <name type="scientific">alpha proteobacterium IMCC14465</name>
    <dbReference type="NCBI Taxonomy" id="1220535"/>
    <lineage>
        <taxon>Bacteria</taxon>
        <taxon>Pseudomonadati</taxon>
        <taxon>Pseudomonadota</taxon>
        <taxon>Alphaproteobacteria</taxon>
        <taxon>PS1 clade</taxon>
    </lineage>
</organism>
<proteinExistence type="predicted"/>
<dbReference type="InterPro" id="IPR042047">
    <property type="entry name" value="SleB_dom1"/>
</dbReference>
<feature type="transmembrane region" description="Helical" evidence="1">
    <location>
        <begin position="21"/>
        <end position="42"/>
    </location>
</feature>
<dbReference type="OrthoDB" id="9785345at2"/>
<protein>
    <recommendedName>
        <fullName evidence="2">Cell wall hydrolase SleB domain-containing protein</fullName>
    </recommendedName>
</protein>
<dbReference type="Proteomes" id="UP000004836">
    <property type="component" value="Unassembled WGS sequence"/>
</dbReference>
<accession>J9DH33</accession>